<evidence type="ECO:0000313" key="1">
    <source>
        <dbReference type="EMBL" id="GAA2881521.1"/>
    </source>
</evidence>
<sequence>MVKAMFATRLPAAMDRQIVDGLTVAASGIFRRTLTPPRLNQVPTLGNLRYNRAQASLRRTTADAVSHRRTSLCGHAAASADAAGRGDLLSVLLTAEDPDSTGTLRALSRC</sequence>
<comment type="caution">
    <text evidence="1">The sequence shown here is derived from an EMBL/GenBank/DDBJ whole genome shotgun (WGS) entry which is preliminary data.</text>
</comment>
<organism evidence="1 2">
    <name type="scientific">Streptosporangium fragile</name>
    <dbReference type="NCBI Taxonomy" id="46186"/>
    <lineage>
        <taxon>Bacteria</taxon>
        <taxon>Bacillati</taxon>
        <taxon>Actinomycetota</taxon>
        <taxon>Actinomycetes</taxon>
        <taxon>Streptosporangiales</taxon>
        <taxon>Streptosporangiaceae</taxon>
        <taxon>Streptosporangium</taxon>
    </lineage>
</organism>
<evidence type="ECO:0000313" key="2">
    <source>
        <dbReference type="Proteomes" id="UP001500831"/>
    </source>
</evidence>
<accession>A0ABN3W134</accession>
<reference evidence="1 2" key="1">
    <citation type="journal article" date="2019" name="Int. J. Syst. Evol. Microbiol.">
        <title>The Global Catalogue of Microorganisms (GCM) 10K type strain sequencing project: providing services to taxonomists for standard genome sequencing and annotation.</title>
        <authorList>
            <consortium name="The Broad Institute Genomics Platform"/>
            <consortium name="The Broad Institute Genome Sequencing Center for Infectious Disease"/>
            <person name="Wu L."/>
            <person name="Ma J."/>
        </authorList>
    </citation>
    <scope>NUCLEOTIDE SEQUENCE [LARGE SCALE GENOMIC DNA]</scope>
    <source>
        <strain evidence="1 2">JCM 6242</strain>
    </source>
</reference>
<proteinExistence type="predicted"/>
<dbReference type="Proteomes" id="UP001500831">
    <property type="component" value="Unassembled WGS sequence"/>
</dbReference>
<gene>
    <name evidence="1" type="ORF">GCM10010517_44460</name>
</gene>
<dbReference type="EMBL" id="BAAAVI010000032">
    <property type="protein sequence ID" value="GAA2881521.1"/>
    <property type="molecule type" value="Genomic_DNA"/>
</dbReference>
<name>A0ABN3W134_9ACTN</name>
<keyword evidence="2" id="KW-1185">Reference proteome</keyword>
<protein>
    <submittedName>
        <fullName evidence="1">Uncharacterized protein</fullName>
    </submittedName>
</protein>